<keyword evidence="2" id="KW-1185">Reference proteome</keyword>
<evidence type="ECO:0000313" key="1">
    <source>
        <dbReference type="EMBL" id="RIB20377.1"/>
    </source>
</evidence>
<dbReference type="Proteomes" id="UP000266673">
    <property type="component" value="Unassembled WGS sequence"/>
</dbReference>
<gene>
    <name evidence="1" type="ORF">C2G38_1202054</name>
</gene>
<dbReference type="AlphaFoldDB" id="A0A397VGD9"/>
<proteinExistence type="predicted"/>
<dbReference type="EMBL" id="QKWP01000421">
    <property type="protein sequence ID" value="RIB20377.1"/>
    <property type="molecule type" value="Genomic_DNA"/>
</dbReference>
<dbReference type="OrthoDB" id="160374at2759"/>
<comment type="caution">
    <text evidence="1">The sequence shown here is derived from an EMBL/GenBank/DDBJ whole genome shotgun (WGS) entry which is preliminary data.</text>
</comment>
<dbReference type="STRING" id="44941.A0A397VGD9"/>
<name>A0A397VGD9_9GLOM</name>
<organism evidence="1 2">
    <name type="scientific">Gigaspora rosea</name>
    <dbReference type="NCBI Taxonomy" id="44941"/>
    <lineage>
        <taxon>Eukaryota</taxon>
        <taxon>Fungi</taxon>
        <taxon>Fungi incertae sedis</taxon>
        <taxon>Mucoromycota</taxon>
        <taxon>Glomeromycotina</taxon>
        <taxon>Glomeromycetes</taxon>
        <taxon>Diversisporales</taxon>
        <taxon>Gigasporaceae</taxon>
        <taxon>Gigaspora</taxon>
    </lineage>
</organism>
<accession>A0A397VGD9</accession>
<sequence length="282" mass="32814">MITNKLQPTTHNETENNVSIIHKYITTVLSTLDYPENVEISWTGYLVDLTKENFVISNSMLIIREWLDVVVNNCQKQELESIMRFIIRGFVTYSMGMGINNEEISIESICIQVLHSAEFFELQPLRDIFSKVYLEELSSVFKNIHDINMIESDHDGKEIDIIIEIISRWHQQASLVLLDSILPCFSLPLYKQPWSTNFLTDETTQKIHRLVMLLHLFSPEYFDRWEVNCLSALVLLIDKVILMPQIQQSNISIDHLKSAIFCRSLIRKFFLATTKQDDLLVG</sequence>
<evidence type="ECO:0000313" key="2">
    <source>
        <dbReference type="Proteomes" id="UP000266673"/>
    </source>
</evidence>
<protein>
    <submittedName>
        <fullName evidence="1">Uncharacterized protein</fullName>
    </submittedName>
</protein>
<reference evidence="1 2" key="1">
    <citation type="submission" date="2018-06" db="EMBL/GenBank/DDBJ databases">
        <title>Comparative genomics reveals the genomic features of Rhizophagus irregularis, R. cerebriforme, R. diaphanum and Gigaspora rosea, and their symbiotic lifestyle signature.</title>
        <authorList>
            <person name="Morin E."/>
            <person name="San Clemente H."/>
            <person name="Chen E.C.H."/>
            <person name="De La Providencia I."/>
            <person name="Hainaut M."/>
            <person name="Kuo A."/>
            <person name="Kohler A."/>
            <person name="Murat C."/>
            <person name="Tang N."/>
            <person name="Roy S."/>
            <person name="Loubradou J."/>
            <person name="Henrissat B."/>
            <person name="Grigoriev I.V."/>
            <person name="Corradi N."/>
            <person name="Roux C."/>
            <person name="Martin F.M."/>
        </authorList>
    </citation>
    <scope>NUCLEOTIDE SEQUENCE [LARGE SCALE GENOMIC DNA]</scope>
    <source>
        <strain evidence="1 2">DAOM 194757</strain>
    </source>
</reference>